<reference evidence="2" key="1">
    <citation type="journal article" date="2015" name="Nat. Genet.">
        <title>The genome and transcriptome of the zoonotic hookworm Ancylostoma ceylanicum identify infection-specific gene families.</title>
        <authorList>
            <person name="Schwarz E.M."/>
            <person name="Hu Y."/>
            <person name="Antoshechkin I."/>
            <person name="Miller M.M."/>
            <person name="Sternberg P.W."/>
            <person name="Aroian R.V."/>
        </authorList>
    </citation>
    <scope>NUCLEOTIDE SEQUENCE</scope>
    <source>
        <strain evidence="2">HY135</strain>
    </source>
</reference>
<sequence length="83" mass="9792">MYLNYFSFKYCEKKRLPLVMTTISCYMPFRLYFMKTIVHYELRYLAYDPVPRTACCRDRASSAVIGVATTFEKIMSWATPTCS</sequence>
<organism evidence="1 2">
    <name type="scientific">Ancylostoma ceylanicum</name>
    <dbReference type="NCBI Taxonomy" id="53326"/>
    <lineage>
        <taxon>Eukaryota</taxon>
        <taxon>Metazoa</taxon>
        <taxon>Ecdysozoa</taxon>
        <taxon>Nematoda</taxon>
        <taxon>Chromadorea</taxon>
        <taxon>Rhabditida</taxon>
        <taxon>Rhabditina</taxon>
        <taxon>Rhabditomorpha</taxon>
        <taxon>Strongyloidea</taxon>
        <taxon>Ancylostomatidae</taxon>
        <taxon>Ancylostomatinae</taxon>
        <taxon>Ancylostoma</taxon>
    </lineage>
</organism>
<dbReference type="Proteomes" id="UP000024635">
    <property type="component" value="Unassembled WGS sequence"/>
</dbReference>
<evidence type="ECO:0000313" key="2">
    <source>
        <dbReference type="Proteomes" id="UP000024635"/>
    </source>
</evidence>
<comment type="caution">
    <text evidence="1">The sequence shown here is derived from an EMBL/GenBank/DDBJ whole genome shotgun (WGS) entry which is preliminary data.</text>
</comment>
<gene>
    <name evidence="1" type="primary">Acey_s0006.g3091</name>
    <name evidence="1" type="ORF">Y032_0006g3091</name>
</gene>
<protein>
    <submittedName>
        <fullName evidence="1">Uncharacterized protein</fullName>
    </submittedName>
</protein>
<proteinExistence type="predicted"/>
<dbReference type="AlphaFoldDB" id="A0A016VPZ6"/>
<name>A0A016VPZ6_9BILA</name>
<evidence type="ECO:0000313" key="1">
    <source>
        <dbReference type="EMBL" id="EYC29639.1"/>
    </source>
</evidence>
<dbReference type="EMBL" id="JARK01001342">
    <property type="protein sequence ID" value="EYC29639.1"/>
    <property type="molecule type" value="Genomic_DNA"/>
</dbReference>
<keyword evidence="2" id="KW-1185">Reference proteome</keyword>
<accession>A0A016VPZ6</accession>